<evidence type="ECO:0000313" key="2">
    <source>
        <dbReference type="EMBL" id="KAA2215409.1"/>
    </source>
</evidence>
<name>A0A5B2TMG3_9FLAO</name>
<evidence type="ECO:0000256" key="1">
    <source>
        <dbReference type="SAM" id="SignalP"/>
    </source>
</evidence>
<gene>
    <name evidence="2" type="ORF">FW780_21685</name>
</gene>
<reference evidence="2 3" key="1">
    <citation type="journal article" date="2015" name="Int. J. Syst. Evol. Microbiol.">
        <title>Chryseobacterium sediminis sp. nov., isolated from a river sediment.</title>
        <authorList>
            <person name="Kampfer P."/>
            <person name="Busse H.J."/>
            <person name="McInroy J.A."/>
            <person name="Glaeser S.P."/>
        </authorList>
    </citation>
    <scope>NUCLEOTIDE SEQUENCE [LARGE SCALE GENOMIC DNA]</scope>
    <source>
        <strain evidence="2 3">IMT-174</strain>
    </source>
</reference>
<organism evidence="2 3">
    <name type="scientific">Chryseobacterium sediminis</name>
    <dbReference type="NCBI Taxonomy" id="1679494"/>
    <lineage>
        <taxon>Bacteria</taxon>
        <taxon>Pseudomonadati</taxon>
        <taxon>Bacteroidota</taxon>
        <taxon>Flavobacteriia</taxon>
        <taxon>Flavobacteriales</taxon>
        <taxon>Weeksellaceae</taxon>
        <taxon>Chryseobacterium group</taxon>
        <taxon>Chryseobacterium</taxon>
    </lineage>
</organism>
<dbReference type="AlphaFoldDB" id="A0A5B2TMG3"/>
<feature type="chain" id="PRO_5023005906" evidence="1">
    <location>
        <begin position="24"/>
        <end position="246"/>
    </location>
</feature>
<protein>
    <submittedName>
        <fullName evidence="2">Uncharacterized protein</fullName>
    </submittedName>
</protein>
<dbReference type="EMBL" id="VUNZ01000007">
    <property type="protein sequence ID" value="KAA2215409.1"/>
    <property type="molecule type" value="Genomic_DNA"/>
</dbReference>
<evidence type="ECO:0000313" key="3">
    <source>
        <dbReference type="Proteomes" id="UP000323082"/>
    </source>
</evidence>
<dbReference type="OrthoDB" id="1252453at2"/>
<dbReference type="RefSeq" id="WP_149835670.1">
    <property type="nucleotide sequence ID" value="NZ_VUNZ01000007.1"/>
</dbReference>
<comment type="caution">
    <text evidence="2">The sequence shown here is derived from an EMBL/GenBank/DDBJ whole genome shotgun (WGS) entry which is preliminary data.</text>
</comment>
<dbReference type="Proteomes" id="UP000323082">
    <property type="component" value="Unassembled WGS sequence"/>
</dbReference>
<accession>A0A5B2TMG3</accession>
<proteinExistence type="predicted"/>
<sequence length="246" mass="25746">MKKNIKTKILLLTFISLSLFTFGQVGINTANPQGTFHVDGAKDNAASGIPTAAQQSNDFVIFSNGNTAIGTTSMSAAKLNIKGNMILGSAAFTNGARGYSVVVRDNVTGELKVMSTPTSAAPIGYMVYQLDNVNQDFVGDFNTNIDTTKYTLALIGSSFASNDGNNQLKMSLPTSGDFAPLNINSYKSGGTWHIFADFPSAGTNNASNGNWTVYCLVINNSITKDLGTITTDLGGSEIGSGVVPGL</sequence>
<keyword evidence="1" id="KW-0732">Signal</keyword>
<feature type="signal peptide" evidence="1">
    <location>
        <begin position="1"/>
        <end position="23"/>
    </location>
</feature>